<feature type="domain" description="DUF397" evidence="2">
    <location>
        <begin position="9"/>
        <end position="62"/>
    </location>
</feature>
<dbReference type="Pfam" id="PF04149">
    <property type="entry name" value="DUF397"/>
    <property type="match status" value="1"/>
</dbReference>
<name>A0A2P8I1D9_SACCR</name>
<evidence type="ECO:0000259" key="2">
    <source>
        <dbReference type="Pfam" id="PF04149"/>
    </source>
</evidence>
<sequence>MEAVLATSTWRKSSRSTPDNNCVEVARPAAARNIVGLRDSKNPEAGHITVSATAFAAFLGDVVR</sequence>
<reference evidence="3 4" key="1">
    <citation type="submission" date="2018-03" db="EMBL/GenBank/DDBJ databases">
        <title>Genomic Encyclopedia of Type Strains, Phase III (KMG-III): the genomes of soil and plant-associated and newly described type strains.</title>
        <authorList>
            <person name="Whitman W."/>
        </authorList>
    </citation>
    <scope>NUCLEOTIDE SEQUENCE [LARGE SCALE GENOMIC DNA]</scope>
    <source>
        <strain evidence="3 4">CGMCC 4.7097</strain>
    </source>
</reference>
<feature type="compositionally biased region" description="Polar residues" evidence="1">
    <location>
        <begin position="1"/>
        <end position="20"/>
    </location>
</feature>
<dbReference type="Proteomes" id="UP000241118">
    <property type="component" value="Unassembled WGS sequence"/>
</dbReference>
<dbReference type="RefSeq" id="WP_106619158.1">
    <property type="nucleotide sequence ID" value="NZ_PYAX01000014.1"/>
</dbReference>
<evidence type="ECO:0000256" key="1">
    <source>
        <dbReference type="SAM" id="MobiDB-lite"/>
    </source>
</evidence>
<comment type="caution">
    <text evidence="3">The sequence shown here is derived from an EMBL/GenBank/DDBJ whole genome shotgun (WGS) entry which is preliminary data.</text>
</comment>
<dbReference type="InterPro" id="IPR007278">
    <property type="entry name" value="DUF397"/>
</dbReference>
<keyword evidence="4" id="KW-1185">Reference proteome</keyword>
<dbReference type="AlphaFoldDB" id="A0A2P8I1D9"/>
<accession>A0A2P8I1D9</accession>
<protein>
    <submittedName>
        <fullName evidence="3">Uncharacterized protein DUF397</fullName>
    </submittedName>
</protein>
<feature type="region of interest" description="Disordered" evidence="1">
    <location>
        <begin position="1"/>
        <end position="21"/>
    </location>
</feature>
<proteinExistence type="predicted"/>
<evidence type="ECO:0000313" key="3">
    <source>
        <dbReference type="EMBL" id="PSL52263.1"/>
    </source>
</evidence>
<dbReference type="OrthoDB" id="3635801at2"/>
<organism evidence="3 4">
    <name type="scientific">Saccharothrix carnea</name>
    <dbReference type="NCBI Taxonomy" id="1280637"/>
    <lineage>
        <taxon>Bacteria</taxon>
        <taxon>Bacillati</taxon>
        <taxon>Actinomycetota</taxon>
        <taxon>Actinomycetes</taxon>
        <taxon>Pseudonocardiales</taxon>
        <taxon>Pseudonocardiaceae</taxon>
        <taxon>Saccharothrix</taxon>
    </lineage>
</organism>
<evidence type="ECO:0000313" key="4">
    <source>
        <dbReference type="Proteomes" id="UP000241118"/>
    </source>
</evidence>
<gene>
    <name evidence="3" type="ORF">B0I31_11490</name>
</gene>
<dbReference type="EMBL" id="PYAX01000014">
    <property type="protein sequence ID" value="PSL52263.1"/>
    <property type="molecule type" value="Genomic_DNA"/>
</dbReference>